<dbReference type="Proteomes" id="UP000014155">
    <property type="component" value="Unassembled WGS sequence"/>
</dbReference>
<evidence type="ECO:0000313" key="1">
    <source>
        <dbReference type="EMBL" id="EMS70577.1"/>
    </source>
</evidence>
<sequence length="381" mass="45390">MRKEDISIERQLVLLTAVEMEASQEEVLKRILSGNIEWSEVIYQMITHRTLNMFRYNLKKFNLYDNLEKELQRLMDTQWAVFGERNSCYLQKLQEILGEFEKRKLIIPVLKGNLLASIVYPEIETRIFNDLDMLMKLEDVVPVVEALESLGYIQGNYDEEKEAIVEVSRKEKVLHQMATHEIHQFLKLSDNKFAKLVEVDVNHDILWKGNCPYKVQTKDLIQRAVPVDIHHIKGYMLDYIDNIIQLCCHLYKEACLMIWIASLKDLKLYKFADLYMYIRKFSEKIDWNMLVGRVKEYNLDKIVYYNFHYIELMFGEIVPEFVKDSFKPDDLSYLDEYAIENKEPSKWQFDFFTRLFDVNRILSIDKSKAEGMNRFLDAKFG</sequence>
<keyword evidence="2" id="KW-1185">Reference proteome</keyword>
<accession>S0FH00</accession>
<gene>
    <name evidence="1" type="ORF">CTER_3679</name>
</gene>
<comment type="caution">
    <text evidence="1">The sequence shown here is derived from an EMBL/GenBank/DDBJ whole genome shotgun (WGS) entry which is preliminary data.</text>
</comment>
<dbReference type="Pfam" id="PF14907">
    <property type="entry name" value="NTP_transf_5"/>
    <property type="match status" value="1"/>
</dbReference>
<dbReference type="eggNOG" id="ENOG50331T4">
    <property type="taxonomic scope" value="Bacteria"/>
</dbReference>
<proteinExistence type="predicted"/>
<evidence type="ECO:0008006" key="3">
    <source>
        <dbReference type="Google" id="ProtNLM"/>
    </source>
</evidence>
<dbReference type="STRING" id="1195236.CTER_3679"/>
<dbReference type="InterPro" id="IPR039498">
    <property type="entry name" value="NTP_transf_5"/>
</dbReference>
<name>S0FH00_RUMCE</name>
<protein>
    <recommendedName>
        <fullName evidence="3">Nucleotidyltransferase family protein</fullName>
    </recommendedName>
</protein>
<dbReference type="AlphaFoldDB" id="S0FH00"/>
<reference evidence="1 2" key="1">
    <citation type="journal article" date="2013" name="Genome Announc.">
        <title>Draft Genome Sequence of the Cellulolytic, Mesophilic, Anaerobic Bacterium Clostridium termitidis Strain CT1112 (DSM 5398).</title>
        <authorList>
            <person name="Lal S."/>
            <person name="Ramachandran U."/>
            <person name="Zhang X."/>
            <person name="Munir R."/>
            <person name="Sparling R."/>
            <person name="Levin D.B."/>
        </authorList>
    </citation>
    <scope>NUCLEOTIDE SEQUENCE [LARGE SCALE GENOMIC DNA]</scope>
    <source>
        <strain evidence="1 2">CT1112</strain>
    </source>
</reference>
<evidence type="ECO:0000313" key="2">
    <source>
        <dbReference type="Proteomes" id="UP000014155"/>
    </source>
</evidence>
<organism evidence="1 2">
    <name type="scientific">Ruminiclostridium cellobioparum subsp. termitidis CT1112</name>
    <dbReference type="NCBI Taxonomy" id="1195236"/>
    <lineage>
        <taxon>Bacteria</taxon>
        <taxon>Bacillati</taxon>
        <taxon>Bacillota</taxon>
        <taxon>Clostridia</taxon>
        <taxon>Eubacteriales</taxon>
        <taxon>Oscillospiraceae</taxon>
        <taxon>Ruminiclostridium</taxon>
    </lineage>
</organism>
<dbReference type="EMBL" id="AORV01000052">
    <property type="protein sequence ID" value="EMS70577.1"/>
    <property type="molecule type" value="Genomic_DNA"/>
</dbReference>
<dbReference type="RefSeq" id="WP_004628169.1">
    <property type="nucleotide sequence ID" value="NZ_AORV01000052.1"/>
</dbReference>
<dbReference type="PATRIC" id="fig|1195236.3.peg.3897"/>